<proteinExistence type="predicted"/>
<gene>
    <name evidence="2" type="ORF">587AP1_33</name>
</gene>
<dbReference type="Gene3D" id="3.40.50.10190">
    <property type="entry name" value="BRCT domain"/>
    <property type="match status" value="1"/>
</dbReference>
<evidence type="ECO:0000259" key="1">
    <source>
        <dbReference type="SMART" id="SM00292"/>
    </source>
</evidence>
<sequence length="172" mass="19746">MEHQNLTHLVYITSHKQIGVYSISNLNIDDLYFKGYCIQKNRVITLRADRIIKQFDDLALAENYAKNIPQDVFYLFDSLLNQQRKEKITPIYKIGLCFTGFKQARKNELIQLAVDNDLKVVQNVTGAVDFLIFDKESKTVGPAKLAKAEKLGIKIINDEEFLYMLETGVVPD</sequence>
<dbReference type="InterPro" id="IPR001357">
    <property type="entry name" value="BRCT_dom"/>
</dbReference>
<feature type="domain" description="BRCT" evidence="1">
    <location>
        <begin position="89"/>
        <end position="168"/>
    </location>
</feature>
<dbReference type="Pfam" id="PF00533">
    <property type="entry name" value="BRCT"/>
    <property type="match status" value="1"/>
</dbReference>
<dbReference type="SUPFAM" id="SSF52113">
    <property type="entry name" value="BRCT domain"/>
    <property type="match status" value="1"/>
</dbReference>
<dbReference type="InterPro" id="IPR036420">
    <property type="entry name" value="BRCT_dom_sf"/>
</dbReference>
<dbReference type="OrthoDB" id="30502at10239"/>
<organism evidence="2 3">
    <name type="scientific">Mannheimia phage vB_MhM_587AP1</name>
    <dbReference type="NCBI Taxonomy" id="1572744"/>
    <lineage>
        <taxon>Viruses</taxon>
        <taxon>Duplodnaviria</taxon>
        <taxon>Heunggongvirae</taxon>
        <taxon>Uroviricota</taxon>
        <taxon>Caudoviricetes</taxon>
        <taxon>Peduoviridae</taxon>
        <taxon>Baylorvirus</taxon>
        <taxon>Baylorvirus bv1127AP1</taxon>
    </lineage>
</organism>
<evidence type="ECO:0000313" key="2">
    <source>
        <dbReference type="EMBL" id="AJA72957.1"/>
    </source>
</evidence>
<evidence type="ECO:0000313" key="3">
    <source>
        <dbReference type="Proteomes" id="UP000203706"/>
    </source>
</evidence>
<dbReference type="GeneID" id="26634311"/>
<dbReference type="KEGG" id="vg:26634311"/>
<protein>
    <recommendedName>
        <fullName evidence="1">BRCT domain-containing protein</fullName>
    </recommendedName>
</protein>
<dbReference type="RefSeq" id="YP_009207786.1">
    <property type="nucleotide sequence ID" value="NC_028898.1"/>
</dbReference>
<dbReference type="EMBL" id="KP137434">
    <property type="protein sequence ID" value="AJA72957.1"/>
    <property type="molecule type" value="Genomic_DNA"/>
</dbReference>
<name>A0A0M3LNP7_9CAUD</name>
<reference evidence="2 3" key="1">
    <citation type="journal article" date="2015" name="BMC Microbiol.">
        <title>Comparative analysis of multiple inducible phages from Mannheimia haemolytica.</title>
        <authorList>
            <person name="Niu Y.D."/>
            <person name="Cook S.R."/>
            <person name="Wang J."/>
            <person name="Klima C.L."/>
            <person name="Hsu Y.H."/>
            <person name="Kropinski A.M."/>
            <person name="Turner D."/>
            <person name="McAllister T.A."/>
        </authorList>
    </citation>
    <scope>NUCLEOTIDE SEQUENCE [LARGE SCALE GENOMIC DNA]</scope>
</reference>
<dbReference type="SMART" id="SM00292">
    <property type="entry name" value="BRCT"/>
    <property type="match status" value="1"/>
</dbReference>
<dbReference type="Proteomes" id="UP000203706">
    <property type="component" value="Segment"/>
</dbReference>
<accession>A0A0M3LNP7</accession>